<evidence type="ECO:0000313" key="1">
    <source>
        <dbReference type="EMBL" id="EFC51450.1"/>
    </source>
</evidence>
<evidence type="ECO:0000313" key="2">
    <source>
        <dbReference type="Proteomes" id="UP000004621"/>
    </source>
</evidence>
<dbReference type="Proteomes" id="UP000004621">
    <property type="component" value="Unassembled WGS sequence"/>
</dbReference>
<accession>A0A9W5IPM5</accession>
<protein>
    <submittedName>
        <fullName evidence="1">Uncharacterized protein</fullName>
    </submittedName>
</protein>
<reference evidence="1 2" key="1">
    <citation type="submission" date="2010-01" db="EMBL/GenBank/DDBJ databases">
        <authorList>
            <person name="Weinstock G."/>
            <person name="Sodergren E."/>
            <person name="Clifton S."/>
            <person name="Fulton L."/>
            <person name="Fulton B."/>
            <person name="Courtney L."/>
            <person name="Fronick C."/>
            <person name="Harrison M."/>
            <person name="Strong C."/>
            <person name="Farmer C."/>
            <person name="Delahaunty K."/>
            <person name="Markovic C."/>
            <person name="Hall O."/>
            <person name="Minx P."/>
            <person name="Tomlinson C."/>
            <person name="Mitreva M."/>
            <person name="Nelson J."/>
            <person name="Hou S."/>
            <person name="Wollam A."/>
            <person name="Pepin K.H."/>
            <person name="Johnson M."/>
            <person name="Bhonagiri V."/>
            <person name="Nash W.E."/>
            <person name="Warren W."/>
            <person name="Chinwalla A."/>
            <person name="Mardis E.R."/>
            <person name="Wilson R.K."/>
        </authorList>
    </citation>
    <scope>NUCLEOTIDE SEQUENCE [LARGE SCALE GENOMIC DNA]</scope>
    <source>
        <strain evidence="1 2">NJ9703</strain>
    </source>
</reference>
<gene>
    <name evidence="1" type="ORF">NEISUBOT_05177</name>
</gene>
<organism evidence="1 2">
    <name type="scientific">Neisseria subflava NJ9703</name>
    <dbReference type="NCBI Taxonomy" id="546268"/>
    <lineage>
        <taxon>Bacteria</taxon>
        <taxon>Pseudomonadati</taxon>
        <taxon>Pseudomonadota</taxon>
        <taxon>Betaproteobacteria</taxon>
        <taxon>Neisseriales</taxon>
        <taxon>Neisseriaceae</taxon>
        <taxon>Neisseria</taxon>
    </lineage>
</organism>
<name>A0A9W5IPM5_NEISU</name>
<dbReference type="AlphaFoldDB" id="A0A9W5IPM5"/>
<sequence length="57" mass="6552">MEYLNLSALIGGLVSSRLCTLHELQTVYSLEDALNLWEVLSVDGYNRQQQEKRRQAV</sequence>
<proteinExistence type="predicted"/>
<dbReference type="EMBL" id="ACEO02000011">
    <property type="protein sequence ID" value="EFC51450.1"/>
    <property type="molecule type" value="Genomic_DNA"/>
</dbReference>
<comment type="caution">
    <text evidence="1">The sequence shown here is derived from an EMBL/GenBank/DDBJ whole genome shotgun (WGS) entry which is preliminary data.</text>
</comment>